<dbReference type="OMA" id="HIRFPAM"/>
<dbReference type="Gene3D" id="3.30.710.10">
    <property type="entry name" value="Potassium Channel Kv1.1, Chain A"/>
    <property type="match status" value="1"/>
</dbReference>
<dbReference type="PANTHER" id="PTHR45774">
    <property type="entry name" value="BTB/POZ DOMAIN-CONTAINING"/>
    <property type="match status" value="1"/>
</dbReference>
<evidence type="ECO:0000313" key="5">
    <source>
        <dbReference type="EMBL" id="TRY73007.1"/>
    </source>
</evidence>
<feature type="compositionally biased region" description="Low complexity" evidence="3">
    <location>
        <begin position="1"/>
        <end position="21"/>
    </location>
</feature>
<evidence type="ECO:0000256" key="1">
    <source>
        <dbReference type="ARBA" id="ARBA00004496"/>
    </source>
</evidence>
<dbReference type="GO" id="GO:0005829">
    <property type="term" value="C:cytosol"/>
    <property type="evidence" value="ECO:0007669"/>
    <property type="project" value="TreeGrafter"/>
</dbReference>
<dbReference type="InterPro" id="IPR011705">
    <property type="entry name" value="BACK"/>
</dbReference>
<dbReference type="Pfam" id="PF00651">
    <property type="entry name" value="BTB"/>
    <property type="match status" value="1"/>
</dbReference>
<dbReference type="Gene3D" id="2.60.120.820">
    <property type="entry name" value="PHR domain"/>
    <property type="match status" value="1"/>
</dbReference>
<dbReference type="SMART" id="SM00225">
    <property type="entry name" value="BTB"/>
    <property type="match status" value="1"/>
</dbReference>
<evidence type="ECO:0000256" key="3">
    <source>
        <dbReference type="SAM" id="MobiDB-lite"/>
    </source>
</evidence>
<dbReference type="InterPro" id="IPR038648">
    <property type="entry name" value="PHR_sf"/>
</dbReference>
<keyword evidence="2" id="KW-0963">Cytoplasm</keyword>
<dbReference type="CDD" id="cd18488">
    <property type="entry name" value="BACK_BTBD3_like"/>
    <property type="match status" value="1"/>
</dbReference>
<dbReference type="OrthoDB" id="636773at2759"/>
<proteinExistence type="predicted"/>
<comment type="subcellular location">
    <subcellularLocation>
        <location evidence="1">Cytoplasm</location>
    </subcellularLocation>
</comment>
<dbReference type="InterPro" id="IPR012983">
    <property type="entry name" value="PHR"/>
</dbReference>
<comment type="caution">
    <text evidence="5">The sequence shown here is derived from an EMBL/GenBank/DDBJ whole genome shotgun (WGS) entry which is preliminary data.</text>
</comment>
<dbReference type="SUPFAM" id="SSF54695">
    <property type="entry name" value="POZ domain"/>
    <property type="match status" value="1"/>
</dbReference>
<feature type="region of interest" description="Disordered" evidence="3">
    <location>
        <begin position="1"/>
        <end position="31"/>
    </location>
</feature>
<keyword evidence="6" id="KW-1185">Reference proteome</keyword>
<dbReference type="InterPro" id="IPR011333">
    <property type="entry name" value="SKP1/BTB/POZ_sf"/>
</dbReference>
<feature type="domain" description="BTB" evidence="4">
    <location>
        <begin position="179"/>
        <end position="250"/>
    </location>
</feature>
<name>A0A553P5Q0_TIGCA</name>
<dbReference type="FunFam" id="2.60.120.820:FF:000001">
    <property type="entry name" value="BTB/POZ domain-containing protein 3"/>
    <property type="match status" value="1"/>
</dbReference>
<accession>A0A553P5Q0</accession>
<reference evidence="5 6" key="1">
    <citation type="journal article" date="2018" name="Nat. Ecol. Evol.">
        <title>Genomic signatures of mitonuclear coevolution across populations of Tigriopus californicus.</title>
        <authorList>
            <person name="Barreto F.S."/>
            <person name="Watson E.T."/>
            <person name="Lima T.G."/>
            <person name="Willett C.S."/>
            <person name="Edmands S."/>
            <person name="Li W."/>
            <person name="Burton R.S."/>
        </authorList>
    </citation>
    <scope>NUCLEOTIDE SEQUENCE [LARGE SCALE GENOMIC DNA]</scope>
    <source>
        <strain evidence="5 6">San Diego</strain>
    </source>
</reference>
<dbReference type="AlphaFoldDB" id="A0A553P5Q0"/>
<protein>
    <recommendedName>
        <fullName evidence="4">BTB domain-containing protein</fullName>
    </recommendedName>
</protein>
<dbReference type="PANTHER" id="PTHR45774:SF4">
    <property type="entry name" value="AXUNDEAD, ISOFORM F"/>
    <property type="match status" value="1"/>
</dbReference>
<dbReference type="EMBL" id="VCGU01000007">
    <property type="protein sequence ID" value="TRY73007.1"/>
    <property type="molecule type" value="Genomic_DNA"/>
</dbReference>
<dbReference type="InterPro" id="IPR000210">
    <property type="entry name" value="BTB/POZ_dom"/>
</dbReference>
<organism evidence="5 6">
    <name type="scientific">Tigriopus californicus</name>
    <name type="common">Marine copepod</name>
    <dbReference type="NCBI Taxonomy" id="6832"/>
    <lineage>
        <taxon>Eukaryota</taxon>
        <taxon>Metazoa</taxon>
        <taxon>Ecdysozoa</taxon>
        <taxon>Arthropoda</taxon>
        <taxon>Crustacea</taxon>
        <taxon>Multicrustacea</taxon>
        <taxon>Hexanauplia</taxon>
        <taxon>Copepoda</taxon>
        <taxon>Harpacticoida</taxon>
        <taxon>Harpacticidae</taxon>
        <taxon>Tigriopus</taxon>
    </lineage>
</organism>
<dbReference type="STRING" id="6832.A0A553P5Q0"/>
<evidence type="ECO:0000256" key="2">
    <source>
        <dbReference type="ARBA" id="ARBA00022490"/>
    </source>
</evidence>
<dbReference type="GO" id="GO:0022008">
    <property type="term" value="P:neurogenesis"/>
    <property type="evidence" value="ECO:0007669"/>
    <property type="project" value="TreeGrafter"/>
</dbReference>
<dbReference type="Proteomes" id="UP000318571">
    <property type="component" value="Chromosome 3"/>
</dbReference>
<dbReference type="InterPro" id="IPR049737">
    <property type="entry name" value="Btbd6a-like_BACK"/>
</dbReference>
<dbReference type="CDD" id="cd18282">
    <property type="entry name" value="BTB_POZ_BTBD3_6"/>
    <property type="match status" value="1"/>
</dbReference>
<dbReference type="Pfam" id="PF07707">
    <property type="entry name" value="BACK"/>
    <property type="match status" value="1"/>
</dbReference>
<dbReference type="FunFam" id="3.30.710.10:FF:000015">
    <property type="entry name" value="BTB/POZ domain-containing protein 3"/>
    <property type="match status" value="1"/>
</dbReference>
<dbReference type="SMART" id="SM00875">
    <property type="entry name" value="BACK"/>
    <property type="match status" value="1"/>
</dbReference>
<dbReference type="Pfam" id="PF08005">
    <property type="entry name" value="PHR"/>
    <property type="match status" value="1"/>
</dbReference>
<sequence>MAASTPKVSPSPSTSGSPSKSHGNTLDLDQPLNWEVNQEFETGGINIGAGESFSNLAAKTVANIKRLQENVGGAAASQPNGGVSSVWVGNYQLPAQSEGESASLVQQIAVTSPGHIHKGAGVGPKSKARSSPPLSPLPCISSTLTSTFNALVTIDPNWQSNKKSLRERNAVMCNNALMADTYFNIGGEFGAPKKFPAHKYILATGSSVFYAMFFGGLADDKDVIEVPDVEPVAFHAMLKYLYCDEIALENDNVLATLYCAKKYIVPHLAQECIKFLENSLTAKNACVLLSQSRLFEEPALMERSWEVIDAQAALALLSESFTDIDFETLKVILLRETLNCKETVIFHAALNWAKAEASRRNVPDTPEKLREILGSTLNMIRFPAMSVQDFADEVVYSKIMTLEETTDLFLHFTATRSKPNATKFPICPRIGLQKQVCHRFQSSAYRSNQWRYRGRCDSIQFCVDRRIFIVGFGLFGSSNGSSDYTAKIELKASLGGRSVASNTCKFFSDGSSNTFQVFFNQPVQVEADRFYTASVVLDGAELSYFGQEGMSEFQAGSVTFQFQCSSESTNGTGVQGGQIPELLFYGPSGNNLQIAPSSAS</sequence>
<dbReference type="Gene3D" id="1.25.40.420">
    <property type="match status" value="1"/>
</dbReference>
<gene>
    <name evidence="5" type="ORF">TCAL_09114</name>
</gene>
<evidence type="ECO:0000313" key="6">
    <source>
        <dbReference type="Proteomes" id="UP000318571"/>
    </source>
</evidence>
<evidence type="ECO:0000259" key="4">
    <source>
        <dbReference type="PROSITE" id="PS50097"/>
    </source>
</evidence>
<dbReference type="PROSITE" id="PS50097">
    <property type="entry name" value="BTB"/>
    <property type="match status" value="1"/>
</dbReference>